<evidence type="ECO:0000313" key="2">
    <source>
        <dbReference type="EMBL" id="KAL2327029.1"/>
    </source>
</evidence>
<keyword evidence="3" id="KW-1185">Reference proteome</keyword>
<dbReference type="AlphaFoldDB" id="A0ABD1LU42"/>
<organism evidence="2 3">
    <name type="scientific">Flemingia macrophylla</name>
    <dbReference type="NCBI Taxonomy" id="520843"/>
    <lineage>
        <taxon>Eukaryota</taxon>
        <taxon>Viridiplantae</taxon>
        <taxon>Streptophyta</taxon>
        <taxon>Embryophyta</taxon>
        <taxon>Tracheophyta</taxon>
        <taxon>Spermatophyta</taxon>
        <taxon>Magnoliopsida</taxon>
        <taxon>eudicotyledons</taxon>
        <taxon>Gunneridae</taxon>
        <taxon>Pentapetalae</taxon>
        <taxon>rosids</taxon>
        <taxon>fabids</taxon>
        <taxon>Fabales</taxon>
        <taxon>Fabaceae</taxon>
        <taxon>Papilionoideae</taxon>
        <taxon>50 kb inversion clade</taxon>
        <taxon>NPAAA clade</taxon>
        <taxon>indigoferoid/millettioid clade</taxon>
        <taxon>Phaseoleae</taxon>
        <taxon>Flemingia</taxon>
    </lineage>
</organism>
<dbReference type="PANTHER" id="PTHR31268">
    <property type="match status" value="1"/>
</dbReference>
<comment type="caution">
    <text evidence="2">The sequence shown here is derived from an EMBL/GenBank/DDBJ whole genome shotgun (WGS) entry which is preliminary data.</text>
</comment>
<dbReference type="PANTHER" id="PTHR31268:SF32">
    <property type="entry name" value="GALACTINOL--SUCROSE GALACTOSYLTRANSFERASE 2-RELATED"/>
    <property type="match status" value="1"/>
</dbReference>
<keyword evidence="1" id="KW-0119">Carbohydrate metabolism</keyword>
<dbReference type="Proteomes" id="UP001603857">
    <property type="component" value="Unassembled WGS sequence"/>
</dbReference>
<protein>
    <recommendedName>
        <fullName evidence="4">Galactinol--sucrose galactosyltransferase 2</fullName>
    </recommendedName>
</protein>
<accession>A0ABD1LU42</accession>
<evidence type="ECO:0000256" key="1">
    <source>
        <dbReference type="ARBA" id="ARBA00023277"/>
    </source>
</evidence>
<evidence type="ECO:0000313" key="3">
    <source>
        <dbReference type="Proteomes" id="UP001603857"/>
    </source>
</evidence>
<proteinExistence type="predicted"/>
<dbReference type="Pfam" id="PF05691">
    <property type="entry name" value="Raffinose_syn"/>
    <property type="match status" value="3"/>
</dbReference>
<sequence>MTVTPKITVSDGNLVVHGKTILSGGPENIVLTPGTGNDLVTGAFVGATASNRKSLHVFPMGVLEGLRFLCCFRFKLWWMTHRVGTCGRDVPLETQFMLIESKDSKDQQQNSPTVYTVLLPLLEGQFRAVLQGNDKNEIEICLESGDPAVETNHGLHLVYMHAGNNPFKSSTKLSSKEPFPFCCHLFLIGLAGAHGMLSILMLQQRALKKASEEGGTSPRFLIKDDGWQQIESKPKDATDSVVQEGAQFATRLIGIKENTKFQKNAQSNDTISGLKHVIDEAKQRTIYHQALEASIAQNFPDNGCIACIDKPGRHNFNLLKRLVLPDGSVLRAQLPGRPTVDSLFVDPARDGNSLLKIWNLNKCSGVVGVFNCQGAGWCKIQKKTRIHCPSPGTLTGSVCASDVDLIAQVAGSDWHGDTIVYAYRSGEVIRLPKGTSLPVTLKVLEYKLFHFCPIKEILPSISFAPIGLLDMLNTGGAVEQFEVLKDKSVRVRGSGRFGVYSSQCPLKCVMGNSEREFNYDSETGLTSFCIPVPEKEMYRWKIEIQF</sequence>
<dbReference type="EMBL" id="JBGMDY010000007">
    <property type="protein sequence ID" value="KAL2327029.1"/>
    <property type="molecule type" value="Genomic_DNA"/>
</dbReference>
<dbReference type="InterPro" id="IPR008811">
    <property type="entry name" value="Glycosyl_hydrolases_36"/>
</dbReference>
<name>A0ABD1LU42_9FABA</name>
<reference evidence="2 3" key="1">
    <citation type="submission" date="2024-08" db="EMBL/GenBank/DDBJ databases">
        <title>Insights into the chromosomal genome structure of Flemingia macrophylla.</title>
        <authorList>
            <person name="Ding Y."/>
            <person name="Zhao Y."/>
            <person name="Bi W."/>
            <person name="Wu M."/>
            <person name="Zhao G."/>
            <person name="Gong Y."/>
            <person name="Li W."/>
            <person name="Zhang P."/>
        </authorList>
    </citation>
    <scope>NUCLEOTIDE SEQUENCE [LARGE SCALE GENOMIC DNA]</scope>
    <source>
        <strain evidence="2">DYQJB</strain>
        <tissue evidence="2">Leaf</tissue>
    </source>
</reference>
<evidence type="ECO:0008006" key="4">
    <source>
        <dbReference type="Google" id="ProtNLM"/>
    </source>
</evidence>
<gene>
    <name evidence="2" type="ORF">Fmac_020456</name>
</gene>